<feature type="compositionally biased region" description="Low complexity" evidence="1">
    <location>
        <begin position="603"/>
        <end position="619"/>
    </location>
</feature>
<dbReference type="PANTHER" id="PTHR11365:SF23">
    <property type="entry name" value="HYPOTHETICAL 5-OXOPROLINASE (EUROFUNG)-RELATED"/>
    <property type="match status" value="1"/>
</dbReference>
<evidence type="ECO:0000259" key="2">
    <source>
        <dbReference type="Pfam" id="PF01968"/>
    </source>
</evidence>
<proteinExistence type="predicted"/>
<dbReference type="Proteomes" id="UP001500689">
    <property type="component" value="Unassembled WGS sequence"/>
</dbReference>
<dbReference type="Pfam" id="PF01968">
    <property type="entry name" value="Hydantoinase_A"/>
    <property type="match status" value="1"/>
</dbReference>
<reference evidence="5" key="1">
    <citation type="journal article" date="2019" name="Int. J. Syst. Evol. Microbiol.">
        <title>The Global Catalogue of Microorganisms (GCM) 10K type strain sequencing project: providing services to taxonomists for standard genome sequencing and annotation.</title>
        <authorList>
            <consortium name="The Broad Institute Genomics Platform"/>
            <consortium name="The Broad Institute Genome Sequencing Center for Infectious Disease"/>
            <person name="Wu L."/>
            <person name="Ma J."/>
        </authorList>
    </citation>
    <scope>NUCLEOTIDE SEQUENCE [LARGE SCALE GENOMIC DNA]</scope>
    <source>
        <strain evidence="5">JCM 16898</strain>
    </source>
</reference>
<evidence type="ECO:0000256" key="1">
    <source>
        <dbReference type="SAM" id="MobiDB-lite"/>
    </source>
</evidence>
<sequence length="689" mass="72299">MKQIAADIGGTFTDLTAVDGNGVFSTAKTLTTPRDHAEGVLAGLDRLGAHLPGTELFLHGSTIAINTVLQRAGARTALITTAGFRDVYEIGRGNRSEPYNLFFGKPDPLVPRRLRREVGERVLADGSVRTPLDVERARALITELKESGVQSVAVCLLHAYANPEHELELGRLFAELWPEAYVTLSHRIMREYREYERTSTTVLNAYVGPVVSRYLDSLAKRLEARGFRGRLLIMQSNGGIMSVETARQSPVRMMESGPVAGVIGAAALAAGLDLPRLISFDMGGTTAKTSLVKDGAVDISPGYFIGGYATGHPMALPVVNIVEVGSGGGSIAWVDAAGALKVGPVSAGAAPGPACYGRGGDRPTVTDANLVLGRLGASRFLGGEMPLDRAAAEEAIRMHVAEPLGLDLPAAALGIVAIADAQMSLAVRAVSVEKGEDPRTFALVATGGAGPLHAVSIARELTIGTVVVPVLPGQFSAKGMLCSEVRHDLTRTSLAKFEPSTVEQYAITIKALAAEAWARLRADIGDPGRPPVLQHFLELRYHGQEFTIPVPVPEAGLSTANHGQVRALFDEMHDRLYGHHATDEAVEAVGVRTVISLPLETTAGAGTAAGTETATGTPEPAEHRPVVLHGGGPEPVSCPVYDRETLRPGHHITGPAVVQEATSSVVCYAGDALSVAPDLSLVVSVGSPA</sequence>
<dbReference type="EMBL" id="BAAAZN010000001">
    <property type="protein sequence ID" value="GAA3527857.1"/>
    <property type="molecule type" value="Genomic_DNA"/>
</dbReference>
<feature type="region of interest" description="Disordered" evidence="1">
    <location>
        <begin position="603"/>
        <end position="633"/>
    </location>
</feature>
<keyword evidence="5" id="KW-1185">Reference proteome</keyword>
<protein>
    <submittedName>
        <fullName evidence="4">Hydantoinase/oxoprolinase family protein</fullName>
    </submittedName>
</protein>
<organism evidence="4 5">
    <name type="scientific">Amycolatopsis ultiminotia</name>
    <dbReference type="NCBI Taxonomy" id="543629"/>
    <lineage>
        <taxon>Bacteria</taxon>
        <taxon>Bacillati</taxon>
        <taxon>Actinomycetota</taxon>
        <taxon>Actinomycetes</taxon>
        <taxon>Pseudonocardiales</taxon>
        <taxon>Pseudonocardiaceae</taxon>
        <taxon>Amycolatopsis</taxon>
    </lineage>
</organism>
<evidence type="ECO:0000313" key="5">
    <source>
        <dbReference type="Proteomes" id="UP001500689"/>
    </source>
</evidence>
<dbReference type="Pfam" id="PF05378">
    <property type="entry name" value="Hydant_A_N"/>
    <property type="match status" value="1"/>
</dbReference>
<dbReference type="InterPro" id="IPR002821">
    <property type="entry name" value="Hydantoinase_A"/>
</dbReference>
<accession>A0ABP6V5P6</accession>
<gene>
    <name evidence="4" type="ORF">GCM10022222_08560</name>
</gene>
<name>A0ABP6V5P6_9PSEU</name>
<comment type="caution">
    <text evidence="4">The sequence shown here is derived from an EMBL/GenBank/DDBJ whole genome shotgun (WGS) entry which is preliminary data.</text>
</comment>
<dbReference type="RefSeq" id="WP_344855440.1">
    <property type="nucleotide sequence ID" value="NZ_BAAAZN010000001.1"/>
</dbReference>
<evidence type="ECO:0000259" key="3">
    <source>
        <dbReference type="Pfam" id="PF05378"/>
    </source>
</evidence>
<evidence type="ECO:0000313" key="4">
    <source>
        <dbReference type="EMBL" id="GAA3527857.1"/>
    </source>
</evidence>
<dbReference type="InterPro" id="IPR008040">
    <property type="entry name" value="Hydant_A_N"/>
</dbReference>
<feature type="domain" description="Hydantoinase/oxoprolinase N-terminal" evidence="3">
    <location>
        <begin position="4"/>
        <end position="172"/>
    </location>
</feature>
<feature type="domain" description="Hydantoinase A/oxoprolinase" evidence="2">
    <location>
        <begin position="197"/>
        <end position="488"/>
    </location>
</feature>
<dbReference type="InterPro" id="IPR045079">
    <property type="entry name" value="Oxoprolinase-like"/>
</dbReference>
<dbReference type="PANTHER" id="PTHR11365">
    <property type="entry name" value="5-OXOPROLINASE RELATED"/>
    <property type="match status" value="1"/>
</dbReference>